<keyword evidence="4" id="KW-0963">Cytoplasm</keyword>
<protein>
    <recommendedName>
        <fullName evidence="4">DNA-directed RNA polymerase subunit Rpo7</fullName>
        <ecNumber evidence="4">2.7.7.6</ecNumber>
    </recommendedName>
    <alternativeName>
        <fullName evidence="4">DNA-directed RNA polymerase subunit E</fullName>
    </alternativeName>
</protein>
<dbReference type="InterPro" id="IPR004519">
    <property type="entry name" value="RNAP_E/RPC8"/>
</dbReference>
<dbReference type="CDD" id="cd04460">
    <property type="entry name" value="S1_RpoE"/>
    <property type="match status" value="1"/>
</dbReference>
<evidence type="ECO:0000256" key="1">
    <source>
        <dbReference type="ARBA" id="ARBA00009307"/>
    </source>
</evidence>
<dbReference type="PANTHER" id="PTHR12709:SF4">
    <property type="entry name" value="DNA-DIRECTED RNA POLYMERASE II SUBUNIT RPB7"/>
    <property type="match status" value="1"/>
</dbReference>
<comment type="domain">
    <text evidence="4">Forms 2 domains with an elongated structure; Rpo4 packs into the hinge region between the 2 domains.</text>
</comment>
<dbReference type="InterPro" id="IPR012340">
    <property type="entry name" value="NA-bd_OB-fold"/>
</dbReference>
<dbReference type="GO" id="GO:0006352">
    <property type="term" value="P:DNA-templated transcription initiation"/>
    <property type="evidence" value="ECO:0007669"/>
    <property type="project" value="InterPro"/>
</dbReference>
<dbReference type="GO" id="GO:0003677">
    <property type="term" value="F:DNA binding"/>
    <property type="evidence" value="ECO:0007669"/>
    <property type="project" value="InterPro"/>
</dbReference>
<dbReference type="EC" id="2.7.7.6" evidence="4"/>
<evidence type="ECO:0000256" key="4">
    <source>
        <dbReference type="HAMAP-Rule" id="MF_00865"/>
    </source>
</evidence>
<keyword evidence="4 6" id="KW-0808">Transferase</keyword>
<comment type="subunit">
    <text evidence="4">Part of the RNA polymerase complex. Forms a stalk with Rpo4 that extends from the main structure.</text>
</comment>
<evidence type="ECO:0000256" key="3">
    <source>
        <dbReference type="ARBA" id="ARBA00023163"/>
    </source>
</evidence>
<dbReference type="InterPro" id="IPR003029">
    <property type="entry name" value="S1_domain"/>
</dbReference>
<dbReference type="SUPFAM" id="SSF88798">
    <property type="entry name" value="N-terminal, heterodimerisation domain of RBP7 (RpoE)"/>
    <property type="match status" value="1"/>
</dbReference>
<dbReference type="InterPro" id="IPR005576">
    <property type="entry name" value="Rpb7-like_N"/>
</dbReference>
<dbReference type="GO" id="GO:0000428">
    <property type="term" value="C:DNA-directed RNA polymerase complex"/>
    <property type="evidence" value="ECO:0007669"/>
    <property type="project" value="UniProtKB-KW"/>
</dbReference>
<dbReference type="EMBL" id="DQTV01000007">
    <property type="protein sequence ID" value="HIP56497.1"/>
    <property type="molecule type" value="Genomic_DNA"/>
</dbReference>
<dbReference type="InterPro" id="IPR036898">
    <property type="entry name" value="RNA_pol_Rpb7-like_N_sf"/>
</dbReference>
<dbReference type="HAMAP" id="MF_00865">
    <property type="entry name" value="RNApol_arch_Rpo7"/>
    <property type="match status" value="1"/>
</dbReference>
<dbReference type="NCBIfam" id="TIGR00448">
    <property type="entry name" value="rpoE"/>
    <property type="match status" value="1"/>
</dbReference>
<organism evidence="6 7">
    <name type="scientific">Ignisphaera aggregans</name>
    <dbReference type="NCBI Taxonomy" id="334771"/>
    <lineage>
        <taxon>Archaea</taxon>
        <taxon>Thermoproteota</taxon>
        <taxon>Thermoprotei</taxon>
        <taxon>Desulfurococcales</taxon>
        <taxon>Desulfurococcaceae</taxon>
        <taxon>Ignisphaera</taxon>
    </lineage>
</organism>
<proteinExistence type="inferred from homology"/>
<keyword evidence="2 4" id="KW-0240">DNA-directed RNA polymerase</keyword>
<comment type="function">
    <text evidence="4">DNA-dependent RNA polymerase (RNAP) catalyzes the transcription of DNA into RNA using the four ribonucleoside triphosphates as substrates.</text>
</comment>
<comment type="caution">
    <text evidence="6">The sequence shown here is derived from an EMBL/GenBank/DDBJ whole genome shotgun (WGS) entry which is preliminary data.</text>
</comment>
<comment type="catalytic activity">
    <reaction evidence="4">
        <text>RNA(n) + a ribonucleoside 5'-triphosphate = RNA(n+1) + diphosphate</text>
        <dbReference type="Rhea" id="RHEA:21248"/>
        <dbReference type="Rhea" id="RHEA-COMP:14527"/>
        <dbReference type="Rhea" id="RHEA-COMP:17342"/>
        <dbReference type="ChEBI" id="CHEBI:33019"/>
        <dbReference type="ChEBI" id="CHEBI:61557"/>
        <dbReference type="ChEBI" id="CHEBI:140395"/>
        <dbReference type="EC" id="2.7.7.6"/>
    </reaction>
</comment>
<reference evidence="6" key="1">
    <citation type="journal article" date="2020" name="ISME J.">
        <title>Gammaproteobacteria mediating utilization of methyl-, sulfur- and petroleum organic compounds in deep ocean hydrothermal plumes.</title>
        <authorList>
            <person name="Zhou Z."/>
            <person name="Liu Y."/>
            <person name="Pan J."/>
            <person name="Cron B.R."/>
            <person name="Toner B.M."/>
            <person name="Anantharaman K."/>
            <person name="Breier J.A."/>
            <person name="Dick G.J."/>
            <person name="Li M."/>
        </authorList>
    </citation>
    <scope>NUCLEOTIDE SEQUENCE</scope>
    <source>
        <strain evidence="6">SZUA-1435</strain>
    </source>
</reference>
<dbReference type="SMART" id="SM00316">
    <property type="entry name" value="S1"/>
    <property type="match status" value="1"/>
</dbReference>
<evidence type="ECO:0000259" key="5">
    <source>
        <dbReference type="PROSITE" id="PS50126"/>
    </source>
</evidence>
<gene>
    <name evidence="4" type="primary">rpo7</name>
    <name evidence="4" type="synonym">rpoE</name>
    <name evidence="6" type="ORF">EYH02_00270</name>
</gene>
<dbReference type="Gene3D" id="2.40.50.140">
    <property type="entry name" value="Nucleic acid-binding proteins"/>
    <property type="match status" value="1"/>
</dbReference>
<dbReference type="Gene3D" id="3.30.1490.120">
    <property type="entry name" value="RNA polymerase Rpb7-like, N-terminal domain"/>
    <property type="match status" value="1"/>
</dbReference>
<dbReference type="NCBIfam" id="NF006333">
    <property type="entry name" value="PRK08563.1"/>
    <property type="match status" value="1"/>
</dbReference>
<keyword evidence="3 4" id="KW-0804">Transcription</keyword>
<comment type="subcellular location">
    <subcellularLocation>
        <location evidence="4">Cytoplasm</location>
    </subcellularLocation>
</comment>
<dbReference type="AlphaFoldDB" id="A0A833DSN4"/>
<dbReference type="InterPro" id="IPR046399">
    <property type="entry name" value="RNApol_Rpo7"/>
</dbReference>
<dbReference type="SUPFAM" id="SSF50249">
    <property type="entry name" value="Nucleic acid-binding proteins"/>
    <property type="match status" value="1"/>
</dbReference>
<evidence type="ECO:0000256" key="2">
    <source>
        <dbReference type="ARBA" id="ARBA00022478"/>
    </source>
</evidence>
<feature type="domain" description="S1 motif" evidence="5">
    <location>
        <begin position="82"/>
        <end position="165"/>
    </location>
</feature>
<keyword evidence="4 6" id="KW-0548">Nucleotidyltransferase</keyword>
<dbReference type="CDD" id="cd04331">
    <property type="entry name" value="RNAP_E_N"/>
    <property type="match status" value="1"/>
</dbReference>
<dbReference type="Pfam" id="PF03876">
    <property type="entry name" value="SHS2_Rpb7-N"/>
    <property type="match status" value="1"/>
</dbReference>
<dbReference type="GO" id="GO:0005737">
    <property type="term" value="C:cytoplasm"/>
    <property type="evidence" value="ECO:0007669"/>
    <property type="project" value="UniProtKB-SubCell"/>
</dbReference>
<dbReference type="PANTHER" id="PTHR12709">
    <property type="entry name" value="DNA-DIRECTED RNA POLYMERASE II, III"/>
    <property type="match status" value="1"/>
</dbReference>
<evidence type="ECO:0000313" key="7">
    <source>
        <dbReference type="Proteomes" id="UP000605805"/>
    </source>
</evidence>
<sequence length="185" mass="21220">MFRIYKLRDVVRIDPSKFGMPPEEAVLEELRKRYEGYRDRNLGIVIMVRNPKIDPIGYIIFGDGASYHRVEFEVLTYVPTINEVVEGQVEQVNRAGLIVKIGPLEGFVHISQIADEEVSFDPVRGSVICKQTKRIITKGDVVRARITSVSLGGSQRAPRVVMTMRQPFLGKKEWIDEYIRRRRGS</sequence>
<evidence type="ECO:0000313" key="6">
    <source>
        <dbReference type="EMBL" id="HIP56497.1"/>
    </source>
</evidence>
<dbReference type="InterPro" id="IPR045113">
    <property type="entry name" value="Rpb7-like"/>
</dbReference>
<name>A0A833DSN4_9CREN</name>
<dbReference type="Proteomes" id="UP000605805">
    <property type="component" value="Unassembled WGS sequence"/>
</dbReference>
<accession>A0A833DSN4</accession>
<dbReference type="GO" id="GO:0003899">
    <property type="term" value="F:DNA-directed RNA polymerase activity"/>
    <property type="evidence" value="ECO:0007669"/>
    <property type="project" value="UniProtKB-UniRule"/>
</dbReference>
<dbReference type="PROSITE" id="PS50126">
    <property type="entry name" value="S1"/>
    <property type="match status" value="1"/>
</dbReference>
<dbReference type="Pfam" id="PF00575">
    <property type="entry name" value="S1"/>
    <property type="match status" value="1"/>
</dbReference>
<comment type="similarity">
    <text evidence="1 4">Belongs to the eukaryotic RPB7/RPC8 RNA polymerase subunit family.</text>
</comment>